<feature type="region of interest" description="Disordered" evidence="2">
    <location>
        <begin position="98"/>
        <end position="122"/>
    </location>
</feature>
<keyword evidence="1" id="KW-0175">Coiled coil</keyword>
<keyword evidence="3" id="KW-1185">Reference proteome</keyword>
<evidence type="ECO:0000256" key="1">
    <source>
        <dbReference type="SAM" id="Coils"/>
    </source>
</evidence>
<protein>
    <submittedName>
        <fullName evidence="4">Uncharacterized protein LOC116497819</fullName>
    </submittedName>
</protein>
<dbReference type="Proteomes" id="UP000504639">
    <property type="component" value="Chromosome 1"/>
</dbReference>
<dbReference type="GeneID" id="116497819"/>
<reference evidence="4" key="1">
    <citation type="submission" date="2025-08" db="UniProtKB">
        <authorList>
            <consortium name="RefSeq"/>
        </authorList>
    </citation>
    <scope>IDENTIFICATION</scope>
    <source>
        <tissue evidence="4">Lung</tissue>
    </source>
</reference>
<feature type="compositionally biased region" description="Polar residues" evidence="2">
    <location>
        <begin position="98"/>
        <end position="108"/>
    </location>
</feature>
<evidence type="ECO:0000313" key="4">
    <source>
        <dbReference type="RefSeq" id="XP_032057653.1"/>
    </source>
</evidence>
<dbReference type="RefSeq" id="XP_032057653.1">
    <property type="nucleotide sequence ID" value="XM_032201762.1"/>
</dbReference>
<name>A0A6J3E8A9_AYTFU</name>
<dbReference type="KEGG" id="aful:116497819"/>
<dbReference type="AlphaFoldDB" id="A0A6J3E8A9"/>
<sequence>MDGPGFFSCKPLGMCGGYMDTYPKEVTSEVDRGMLNTSWQKSACGNMTSNTEALCTNVMERLEKVEEELRLMDSEKRDWRDRIESRLQFLENCNKQSTVSDLSKMQETSKLDPPYNHQQGSSLETFSGRVTHKELEEENQKMKEKIRRLETRYNELLSKTMSMHKQSENMNDPSRLSAVVQLYEMLRLHDWEKFKKYSTNMTYKKGRSIIKKLFDACEKDIETRKKDIFNVLDVLNCAMANCKQELMPIVTELLRNAYCQQQSDFYKKITKQANVTLEDDVQNQFALQCCRVYCLMLLQESPVKAVWHTQEIHLEELEHVDKKDFEHWKKPELLWPVLKSGEELIAKGVVWD</sequence>
<feature type="coiled-coil region" evidence="1">
    <location>
        <begin position="55"/>
        <end position="82"/>
    </location>
</feature>
<organism evidence="3 4">
    <name type="scientific">Aythya fuligula</name>
    <name type="common">Tufted duck</name>
    <name type="synonym">Anas fuligula</name>
    <dbReference type="NCBI Taxonomy" id="219594"/>
    <lineage>
        <taxon>Eukaryota</taxon>
        <taxon>Metazoa</taxon>
        <taxon>Chordata</taxon>
        <taxon>Craniata</taxon>
        <taxon>Vertebrata</taxon>
        <taxon>Euteleostomi</taxon>
        <taxon>Archelosauria</taxon>
        <taxon>Archosauria</taxon>
        <taxon>Dinosauria</taxon>
        <taxon>Saurischia</taxon>
        <taxon>Theropoda</taxon>
        <taxon>Coelurosauria</taxon>
        <taxon>Aves</taxon>
        <taxon>Neognathae</taxon>
        <taxon>Galloanserae</taxon>
        <taxon>Anseriformes</taxon>
        <taxon>Anatidae</taxon>
        <taxon>Aythyinae</taxon>
        <taxon>Aythya</taxon>
    </lineage>
</organism>
<evidence type="ECO:0000256" key="2">
    <source>
        <dbReference type="SAM" id="MobiDB-lite"/>
    </source>
</evidence>
<dbReference type="InParanoid" id="A0A6J3E8A9"/>
<gene>
    <name evidence="4" type="primary">LOC116497819</name>
</gene>
<feature type="coiled-coil region" evidence="1">
    <location>
        <begin position="132"/>
        <end position="159"/>
    </location>
</feature>
<accession>A0A6J3E8A9</accession>
<evidence type="ECO:0000313" key="3">
    <source>
        <dbReference type="Proteomes" id="UP000504639"/>
    </source>
</evidence>
<proteinExistence type="predicted"/>